<dbReference type="AlphaFoldDB" id="A0A9D2JFE7"/>
<protein>
    <submittedName>
        <fullName evidence="1">AAA family ATPase</fullName>
    </submittedName>
</protein>
<gene>
    <name evidence="1" type="ORF">H9810_07205</name>
</gene>
<dbReference type="SUPFAM" id="SSF52540">
    <property type="entry name" value="P-loop containing nucleoside triphosphate hydrolases"/>
    <property type="match status" value="1"/>
</dbReference>
<organism evidence="1 2">
    <name type="scientific">Candidatus Gemmiger excrementavium</name>
    <dbReference type="NCBI Taxonomy" id="2838608"/>
    <lineage>
        <taxon>Bacteria</taxon>
        <taxon>Bacillati</taxon>
        <taxon>Bacillota</taxon>
        <taxon>Clostridia</taxon>
        <taxon>Eubacteriales</taxon>
        <taxon>Gemmiger</taxon>
    </lineage>
</organism>
<reference evidence="1" key="2">
    <citation type="submission" date="2021-04" db="EMBL/GenBank/DDBJ databases">
        <authorList>
            <person name="Gilroy R."/>
        </authorList>
    </citation>
    <scope>NUCLEOTIDE SEQUENCE</scope>
    <source>
        <strain evidence="1">3436</strain>
    </source>
</reference>
<dbReference type="EMBL" id="DXBO01000109">
    <property type="protein sequence ID" value="HIZ48485.1"/>
    <property type="molecule type" value="Genomic_DNA"/>
</dbReference>
<name>A0A9D2JFE7_9FIRM</name>
<proteinExistence type="predicted"/>
<reference evidence="1" key="1">
    <citation type="journal article" date="2021" name="PeerJ">
        <title>Extensive microbial diversity within the chicken gut microbiome revealed by metagenomics and culture.</title>
        <authorList>
            <person name="Gilroy R."/>
            <person name="Ravi A."/>
            <person name="Getino M."/>
            <person name="Pursley I."/>
            <person name="Horton D.L."/>
            <person name="Alikhan N.F."/>
            <person name="Baker D."/>
            <person name="Gharbi K."/>
            <person name="Hall N."/>
            <person name="Watson M."/>
            <person name="Adriaenssens E.M."/>
            <person name="Foster-Nyarko E."/>
            <person name="Jarju S."/>
            <person name="Secka A."/>
            <person name="Antonio M."/>
            <person name="Oren A."/>
            <person name="Chaudhuri R.R."/>
            <person name="La Ragione R."/>
            <person name="Hildebrand F."/>
            <person name="Pallen M.J."/>
        </authorList>
    </citation>
    <scope>NUCLEOTIDE SEQUENCE</scope>
    <source>
        <strain evidence="1">3436</strain>
    </source>
</reference>
<dbReference type="InterPro" id="IPR027417">
    <property type="entry name" value="P-loop_NTPase"/>
</dbReference>
<dbReference type="Proteomes" id="UP000824031">
    <property type="component" value="Unassembled WGS sequence"/>
</dbReference>
<dbReference type="Gene3D" id="3.40.50.300">
    <property type="entry name" value="P-loop containing nucleotide triphosphate hydrolases"/>
    <property type="match status" value="1"/>
</dbReference>
<accession>A0A9D2JFE7</accession>
<comment type="caution">
    <text evidence="1">The sequence shown here is derived from an EMBL/GenBank/DDBJ whole genome shotgun (WGS) entry which is preliminary data.</text>
</comment>
<evidence type="ECO:0000313" key="2">
    <source>
        <dbReference type="Proteomes" id="UP000824031"/>
    </source>
</evidence>
<evidence type="ECO:0000313" key="1">
    <source>
        <dbReference type="EMBL" id="HIZ48485.1"/>
    </source>
</evidence>
<sequence>MNTIKDPAAVERFAMAALPLAQNWKPGTPVCTEAEFSALLDALGKGVINPALAGLLYFLAGTPTDKAEQEERREALYLARVSAEGAEHTPELINAIAADHNAQCSVLPGTLKQAAVDALRKLAPAEPVQVTNLAALSLSNVQTAAVEWLVPGLLPRGELSVLGADCGTGKGLWQAQLIAHVTTGNSNSFFQNPLQNPCNVLIFSGEDDPARVLRPRLLAAGADMSKAFVVTSDGFFRDNRHLLAMDSEEFSAIIRNTAPDMVVIDPYQSFLNMDIKMAERNQMRGTTTPFRAVLRETNAAGLLVAHSNKKGAVAGRQRLADSSDLWDASRCVIMMGRDKLTKQVYVSNEKNSYAAECKTTLFTIEGATVEGVKTAVAVYQGTTDKKDYDFIMAKAARPEGSKADAKEAICSILNESQSGSMESEKLRLAVMEEAGCSEATFRRARTDLKDKGTIYTKQIPQKNGVNKWYVFYRGETDEHLPSESL</sequence>
<dbReference type="Pfam" id="PF13481">
    <property type="entry name" value="AAA_25"/>
    <property type="match status" value="1"/>
</dbReference>